<comment type="catalytic activity">
    <reaction evidence="8">
        <text>Mo-molybdopterin + GTP + H(+) = Mo-molybdopterin guanine dinucleotide + diphosphate</text>
        <dbReference type="Rhea" id="RHEA:34243"/>
        <dbReference type="ChEBI" id="CHEBI:15378"/>
        <dbReference type="ChEBI" id="CHEBI:33019"/>
        <dbReference type="ChEBI" id="CHEBI:37565"/>
        <dbReference type="ChEBI" id="CHEBI:71302"/>
        <dbReference type="ChEBI" id="CHEBI:71310"/>
        <dbReference type="EC" id="2.7.7.77"/>
    </reaction>
</comment>
<protein>
    <recommendedName>
        <fullName evidence="8">Probable molybdenum cofactor guanylyltransferase</fullName>
        <shortName evidence="8">MoCo guanylyltransferase</shortName>
        <ecNumber evidence="8">2.7.7.77</ecNumber>
    </recommendedName>
    <alternativeName>
        <fullName evidence="8">GTP:molybdopterin guanylyltransferase</fullName>
    </alternativeName>
    <alternativeName>
        <fullName evidence="8">Mo-MPT guanylyltransferase</fullName>
    </alternativeName>
    <alternativeName>
        <fullName evidence="8">Molybdopterin guanylyltransferase</fullName>
    </alternativeName>
    <alternativeName>
        <fullName evidence="8">Molybdopterin-guanine dinucleotide synthase</fullName>
        <shortName evidence="8">MGD synthase</shortName>
    </alternativeName>
</protein>
<evidence type="ECO:0000313" key="11">
    <source>
        <dbReference type="Proteomes" id="UP000027981"/>
    </source>
</evidence>
<dbReference type="KEGG" id="ppac:PAP_01390"/>
<sequence length="199" mass="22379">MMGVILAGGKSKRFGEDKLLYRVDGKPLILHTTERLLKARLVEDVLIVTSKERREKFEDLGFSVLVDELLIGPIGGVYISLKEVGDAFVVAGDMPRINPSFVDLIIGTFYKSESLVCVPVWENGYMEPLHAAYSKDFAEVLRKAIEREEYSLNQAIRGVNFCEIEIENLPPEFGESLFNINKKSDLKSAQLLGQNHVLF</sequence>
<evidence type="ECO:0000256" key="6">
    <source>
        <dbReference type="ARBA" id="ARBA00023134"/>
    </source>
</evidence>
<feature type="binding site" evidence="8">
    <location>
        <position position="93"/>
    </location>
    <ligand>
        <name>GTP</name>
        <dbReference type="ChEBI" id="CHEBI:37565"/>
    </ligand>
</feature>
<evidence type="ECO:0000256" key="1">
    <source>
        <dbReference type="ARBA" id="ARBA00022490"/>
    </source>
</evidence>
<dbReference type="GO" id="GO:0005525">
    <property type="term" value="F:GTP binding"/>
    <property type="evidence" value="ECO:0007669"/>
    <property type="project" value="UniProtKB-UniRule"/>
</dbReference>
<accession>A0A075LW77</accession>
<dbReference type="CDD" id="cd02503">
    <property type="entry name" value="MobA"/>
    <property type="match status" value="1"/>
</dbReference>
<keyword evidence="7 8" id="KW-0501">Molybdenum cofactor biosynthesis</keyword>
<dbReference type="HOGENOM" id="CLU_055597_2_2_2"/>
<proteinExistence type="inferred from homology"/>
<feature type="binding site" evidence="8">
    <location>
        <position position="67"/>
    </location>
    <ligand>
        <name>GTP</name>
        <dbReference type="ChEBI" id="CHEBI:37565"/>
    </ligand>
</feature>
<dbReference type="HAMAP" id="MF_00316">
    <property type="entry name" value="MobA"/>
    <property type="match status" value="1"/>
</dbReference>
<evidence type="ECO:0000259" key="9">
    <source>
        <dbReference type="Pfam" id="PF12804"/>
    </source>
</evidence>
<keyword evidence="5 8" id="KW-0460">Magnesium</keyword>
<dbReference type="AlphaFoldDB" id="A0A075LW77"/>
<organism evidence="10 11">
    <name type="scientific">Palaeococcus pacificus DY20341</name>
    <dbReference type="NCBI Taxonomy" id="1343739"/>
    <lineage>
        <taxon>Archaea</taxon>
        <taxon>Methanobacteriati</taxon>
        <taxon>Methanobacteriota</taxon>
        <taxon>Thermococci</taxon>
        <taxon>Thermococcales</taxon>
        <taxon>Thermococcaceae</taxon>
        <taxon>Palaeococcus</taxon>
    </lineage>
</organism>
<dbReference type="Pfam" id="PF12804">
    <property type="entry name" value="NTP_transf_3"/>
    <property type="match status" value="1"/>
</dbReference>
<dbReference type="RefSeq" id="WP_048164245.1">
    <property type="nucleotide sequence ID" value="NZ_CP006019.1"/>
</dbReference>
<dbReference type="PANTHER" id="PTHR19136">
    <property type="entry name" value="MOLYBDENUM COFACTOR GUANYLYLTRANSFERASE"/>
    <property type="match status" value="1"/>
</dbReference>
<feature type="binding site" evidence="8">
    <location>
        <position position="93"/>
    </location>
    <ligand>
        <name>Mg(2+)</name>
        <dbReference type="ChEBI" id="CHEBI:18420"/>
    </ligand>
</feature>
<comment type="cofactor">
    <cofactor evidence="8">
        <name>Mg(2+)</name>
        <dbReference type="ChEBI" id="CHEBI:18420"/>
    </cofactor>
</comment>
<keyword evidence="4 8" id="KW-0547">Nucleotide-binding</keyword>
<evidence type="ECO:0000256" key="2">
    <source>
        <dbReference type="ARBA" id="ARBA00022679"/>
    </source>
</evidence>
<reference evidence="10 11" key="2">
    <citation type="journal article" date="2015" name="Genome Announc.">
        <title>Complete Genome Sequence of Hyperthermophilic Piezophilic Archaeon Palaeococcus pacificus DY20341T, Isolated from Deep-Sea Hydrothermal Sediments.</title>
        <authorList>
            <person name="Zeng X."/>
            <person name="Jebbar M."/>
            <person name="Shao Z."/>
        </authorList>
    </citation>
    <scope>NUCLEOTIDE SEQUENCE [LARGE SCALE GENOMIC DNA]</scope>
    <source>
        <strain evidence="10 11">DY20341</strain>
    </source>
</reference>
<keyword evidence="3 8" id="KW-0479">Metal-binding</keyword>
<dbReference type="GeneID" id="24841411"/>
<comment type="domain">
    <text evidence="8">The N-terminal domain determines nucleotide recognition and specific binding, while the C-terminal domain determines the specific binding to the target protein.</text>
</comment>
<feature type="binding site" evidence="8">
    <location>
        <begin position="6"/>
        <end position="8"/>
    </location>
    <ligand>
        <name>GTP</name>
        <dbReference type="ChEBI" id="CHEBI:37565"/>
    </ligand>
</feature>
<evidence type="ECO:0000256" key="7">
    <source>
        <dbReference type="ARBA" id="ARBA00023150"/>
    </source>
</evidence>
<evidence type="ECO:0000256" key="3">
    <source>
        <dbReference type="ARBA" id="ARBA00022723"/>
    </source>
</evidence>
<dbReference type="EMBL" id="CP006019">
    <property type="protein sequence ID" value="AIF68718.1"/>
    <property type="molecule type" value="Genomic_DNA"/>
</dbReference>
<dbReference type="STRING" id="1343739.PAP_01390"/>
<evidence type="ECO:0000256" key="8">
    <source>
        <dbReference type="HAMAP-Rule" id="MF_00316"/>
    </source>
</evidence>
<evidence type="ECO:0000313" key="10">
    <source>
        <dbReference type="EMBL" id="AIF68718.1"/>
    </source>
</evidence>
<dbReference type="PANTHER" id="PTHR19136:SF81">
    <property type="entry name" value="MOLYBDENUM COFACTOR GUANYLYLTRANSFERASE"/>
    <property type="match status" value="1"/>
</dbReference>
<dbReference type="Proteomes" id="UP000027981">
    <property type="component" value="Chromosome"/>
</dbReference>
<keyword evidence="1 8" id="KW-0963">Cytoplasm</keyword>
<dbReference type="EC" id="2.7.7.77" evidence="8"/>
<dbReference type="GO" id="GO:0061603">
    <property type="term" value="F:molybdenum cofactor guanylyltransferase activity"/>
    <property type="evidence" value="ECO:0007669"/>
    <property type="project" value="UniProtKB-EC"/>
</dbReference>
<gene>
    <name evidence="8" type="primary">mobA</name>
    <name evidence="10" type="ORF">PAP_01390</name>
</gene>
<feature type="domain" description="MobA-like NTP transferase" evidence="9">
    <location>
        <begin position="3"/>
        <end position="148"/>
    </location>
</feature>
<evidence type="ECO:0000256" key="5">
    <source>
        <dbReference type="ARBA" id="ARBA00022842"/>
    </source>
</evidence>
<evidence type="ECO:0000256" key="4">
    <source>
        <dbReference type="ARBA" id="ARBA00022741"/>
    </source>
</evidence>
<dbReference type="InterPro" id="IPR029044">
    <property type="entry name" value="Nucleotide-diphossugar_trans"/>
</dbReference>
<comment type="caution">
    <text evidence="8">Lacks conserved residue(s) required for the propagation of feature annotation.</text>
</comment>
<dbReference type="Gene3D" id="3.90.550.10">
    <property type="entry name" value="Spore Coat Polysaccharide Biosynthesis Protein SpsA, Chain A"/>
    <property type="match status" value="1"/>
</dbReference>
<dbReference type="InterPro" id="IPR013482">
    <property type="entry name" value="Molybde_CF_guanTrfase"/>
</dbReference>
<dbReference type="SUPFAM" id="SSF53448">
    <property type="entry name" value="Nucleotide-diphospho-sugar transferases"/>
    <property type="match status" value="1"/>
</dbReference>
<dbReference type="OrthoDB" id="28434at2157"/>
<reference evidence="11" key="1">
    <citation type="submission" date="2013-06" db="EMBL/GenBank/DDBJ databases">
        <title>Complete Genome Sequence of Hyperthermophilic Palaeococcus pacificus DY20341T, Isolated from a Deep-Sea Hydrothermal Sediments.</title>
        <authorList>
            <person name="Zeng X."/>
            <person name="Shao Z."/>
        </authorList>
    </citation>
    <scope>NUCLEOTIDE SEQUENCE [LARGE SCALE GENOMIC DNA]</scope>
    <source>
        <strain evidence="11">DY20341</strain>
    </source>
</reference>
<name>A0A075LW77_9EURY</name>
<comment type="similarity">
    <text evidence="8">Belongs to the MobA family.</text>
</comment>
<dbReference type="GO" id="GO:0046872">
    <property type="term" value="F:metal ion binding"/>
    <property type="evidence" value="ECO:0007669"/>
    <property type="project" value="UniProtKB-KW"/>
</dbReference>
<comment type="subcellular location">
    <subcellularLocation>
        <location evidence="8">Cytoplasm</location>
    </subcellularLocation>
</comment>
<keyword evidence="11" id="KW-1185">Reference proteome</keyword>
<dbReference type="GO" id="GO:0006777">
    <property type="term" value="P:Mo-molybdopterin cofactor biosynthetic process"/>
    <property type="evidence" value="ECO:0007669"/>
    <property type="project" value="UniProtKB-KW"/>
</dbReference>
<keyword evidence="6 8" id="KW-0342">GTP-binding</keyword>
<dbReference type="NCBIfam" id="NF001457">
    <property type="entry name" value="PRK00317.1-3"/>
    <property type="match status" value="1"/>
</dbReference>
<keyword evidence="2 8" id="KW-0808">Transferase</keyword>
<comment type="function">
    <text evidence="8">Transfers a GMP moiety from GTP to Mo-molybdopterin (Mo-MPT) cofactor (Moco or molybdenum cofactor) to form Mo-molybdopterin guanine dinucleotide (Mo-MGD) cofactor.</text>
</comment>
<dbReference type="GO" id="GO:0005737">
    <property type="term" value="C:cytoplasm"/>
    <property type="evidence" value="ECO:0007669"/>
    <property type="project" value="UniProtKB-SubCell"/>
</dbReference>
<feature type="binding site" evidence="8">
    <location>
        <position position="18"/>
    </location>
    <ligand>
        <name>GTP</name>
        <dbReference type="ChEBI" id="CHEBI:37565"/>
    </ligand>
</feature>
<dbReference type="InterPro" id="IPR025877">
    <property type="entry name" value="MobA-like_NTP_Trfase"/>
</dbReference>
<dbReference type="eggNOG" id="arCOG01872">
    <property type="taxonomic scope" value="Archaea"/>
</dbReference>